<organism evidence="1 2">
    <name type="scientific">Caenorhabditis remanei</name>
    <name type="common">Caenorhabditis vulgaris</name>
    <dbReference type="NCBI Taxonomy" id="31234"/>
    <lineage>
        <taxon>Eukaryota</taxon>
        <taxon>Metazoa</taxon>
        <taxon>Ecdysozoa</taxon>
        <taxon>Nematoda</taxon>
        <taxon>Chromadorea</taxon>
        <taxon>Rhabditida</taxon>
        <taxon>Rhabditina</taxon>
        <taxon>Rhabditomorpha</taxon>
        <taxon>Rhabditoidea</taxon>
        <taxon>Rhabditidae</taxon>
        <taxon>Peloderinae</taxon>
        <taxon>Caenorhabditis</taxon>
    </lineage>
</organism>
<comment type="caution">
    <text evidence="1">The sequence shown here is derived from an EMBL/GenBank/DDBJ whole genome shotgun (WGS) entry which is preliminary data.</text>
</comment>
<protein>
    <submittedName>
        <fullName evidence="1">Uncharacterized protein</fullName>
    </submittedName>
</protein>
<dbReference type="RefSeq" id="XP_053587541.1">
    <property type="nucleotide sequence ID" value="XM_053727964.1"/>
</dbReference>
<dbReference type="InterPro" id="IPR007767">
    <property type="entry name" value="DUF684"/>
</dbReference>
<dbReference type="CTD" id="9826071"/>
<dbReference type="EMBL" id="WUAV01000003">
    <property type="protein sequence ID" value="KAF1762365.1"/>
    <property type="molecule type" value="Genomic_DNA"/>
</dbReference>
<sequence length="497" mass="57813">METIYSVSPLSNQLVENMADPINLHEDEQPFELSPFILAIMKIAREEGDYISEQTLRELEEKVTPEIVPHKHAALVASPKRIEITQEHLDTVKKVVDVVKVMVKVGSFLSEKVGKYIGPIGTVAGVVKDIVEYFEPKKDDPVLTELGELKKQLTALSQKMTAHFDDLKSFVVEQDFYNRYTISISTLYEYMLDTLTERTNESVKLFEEVYGKNKPQQLVYDMLIKLELEAANPLKWAMKGDNLQSKETFNKWKNILESVLTEALFLEIYASGLLQGVGSHGVNRILEKIARYDELVKQWNEHYLTTEDFWPKGVETLVNEVHENRNLTSKDDKIEVLWKGIESIHTNFKFYAAVFPRDHIWHHYKHYESQAIVSDREGFVIVVYRSKVKEPYVRDRAFLRRCVERDDLRQRHTQSWQFNHWQIVRNYYNDYPIVENSAKFYGTFHLVVAQSKSIIASRYSETENSPCGPGYITYDAELEVFDGFTRSTFPLFLLHGL</sequence>
<gene>
    <name evidence="1" type="ORF">GCK72_010627</name>
</gene>
<accession>A0A6A5H5L6</accession>
<evidence type="ECO:0000313" key="1">
    <source>
        <dbReference type="EMBL" id="KAF1762365.1"/>
    </source>
</evidence>
<dbReference type="PANTHER" id="PTHR31464">
    <property type="entry name" value="PROTEIN CBG01266"/>
    <property type="match status" value="1"/>
</dbReference>
<dbReference type="GeneID" id="9826071"/>
<name>A0A6A5H5L6_CAERE</name>
<dbReference type="KEGG" id="crq:GCK72_010627"/>
<reference evidence="1 2" key="1">
    <citation type="submission" date="2019-12" db="EMBL/GenBank/DDBJ databases">
        <title>Chromosome-level assembly of the Caenorhabditis remanei genome.</title>
        <authorList>
            <person name="Teterina A.A."/>
            <person name="Willis J.H."/>
            <person name="Phillips P.C."/>
        </authorList>
    </citation>
    <scope>NUCLEOTIDE SEQUENCE [LARGE SCALE GENOMIC DNA]</scope>
    <source>
        <strain evidence="1 2">PX506</strain>
        <tissue evidence="1">Whole organism</tissue>
    </source>
</reference>
<dbReference type="Pfam" id="PF05075">
    <property type="entry name" value="DUF684"/>
    <property type="match status" value="1"/>
</dbReference>
<dbReference type="PANTHER" id="PTHR31464:SF3">
    <property type="entry name" value="AAA DOMAIN-CONTAINING PROTEIN-RELATED"/>
    <property type="match status" value="1"/>
</dbReference>
<dbReference type="Proteomes" id="UP000483820">
    <property type="component" value="Chromosome III"/>
</dbReference>
<dbReference type="AlphaFoldDB" id="A0A6A5H5L6"/>
<evidence type="ECO:0000313" key="2">
    <source>
        <dbReference type="Proteomes" id="UP000483820"/>
    </source>
</evidence>
<proteinExistence type="predicted"/>